<dbReference type="Proteomes" id="UP001148018">
    <property type="component" value="Unassembled WGS sequence"/>
</dbReference>
<proteinExistence type="predicted"/>
<gene>
    <name evidence="1" type="ORF">NHX12_014964</name>
</gene>
<name>A0A9Q0I3F1_9TELE</name>
<evidence type="ECO:0000313" key="1">
    <source>
        <dbReference type="EMBL" id="KAJ3584469.1"/>
    </source>
</evidence>
<reference evidence="1" key="1">
    <citation type="submission" date="2022-07" db="EMBL/GenBank/DDBJ databases">
        <title>Chromosome-level genome of Muraenolepis orangiensis.</title>
        <authorList>
            <person name="Kim J."/>
        </authorList>
    </citation>
    <scope>NUCLEOTIDE SEQUENCE</scope>
    <source>
        <strain evidence="1">KU_S4_2022</strain>
        <tissue evidence="1">Muscle</tissue>
    </source>
</reference>
<comment type="caution">
    <text evidence="1">The sequence shown here is derived from an EMBL/GenBank/DDBJ whole genome shotgun (WGS) entry which is preliminary data.</text>
</comment>
<evidence type="ECO:0000313" key="2">
    <source>
        <dbReference type="Proteomes" id="UP001148018"/>
    </source>
</evidence>
<organism evidence="1 2">
    <name type="scientific">Muraenolepis orangiensis</name>
    <name type="common">Patagonian moray cod</name>
    <dbReference type="NCBI Taxonomy" id="630683"/>
    <lineage>
        <taxon>Eukaryota</taxon>
        <taxon>Metazoa</taxon>
        <taxon>Chordata</taxon>
        <taxon>Craniata</taxon>
        <taxon>Vertebrata</taxon>
        <taxon>Euteleostomi</taxon>
        <taxon>Actinopterygii</taxon>
        <taxon>Neopterygii</taxon>
        <taxon>Teleostei</taxon>
        <taxon>Neoteleostei</taxon>
        <taxon>Acanthomorphata</taxon>
        <taxon>Zeiogadaria</taxon>
        <taxon>Gadariae</taxon>
        <taxon>Gadiformes</taxon>
        <taxon>Muraenolepidoidei</taxon>
        <taxon>Muraenolepididae</taxon>
        <taxon>Muraenolepis</taxon>
    </lineage>
</organism>
<dbReference type="EMBL" id="JANIIK010000119">
    <property type="protein sequence ID" value="KAJ3584469.1"/>
    <property type="molecule type" value="Genomic_DNA"/>
</dbReference>
<dbReference type="AlphaFoldDB" id="A0A9Q0I3F1"/>
<accession>A0A9Q0I3F1</accession>
<protein>
    <submittedName>
        <fullName evidence="1">Uncharacterized protein</fullName>
    </submittedName>
</protein>
<sequence length="106" mass="10996">MDLFDGGLRAEVSSLSSASDCSLATLSTDLVSSGSEQNLLSMMAFSTAFGASWDLCSELSPPLVSAAAWAPSRSIRAMAPPPPLAPTQSRSVEAVWKETAFLGDGK</sequence>
<keyword evidence="2" id="KW-1185">Reference proteome</keyword>